<feature type="compositionally biased region" description="Basic and acidic residues" evidence="5">
    <location>
        <begin position="338"/>
        <end position="347"/>
    </location>
</feature>
<name>A0A1D1VPQ4_RAMVA</name>
<evidence type="ECO:0000256" key="6">
    <source>
        <dbReference type="SAM" id="Phobius"/>
    </source>
</evidence>
<evidence type="ECO:0000256" key="3">
    <source>
        <dbReference type="ARBA" id="ARBA00022989"/>
    </source>
</evidence>
<feature type="transmembrane region" description="Helical" evidence="6">
    <location>
        <begin position="140"/>
        <end position="157"/>
    </location>
</feature>
<reference evidence="8 9" key="1">
    <citation type="journal article" date="2016" name="Nat. Commun.">
        <title>Extremotolerant tardigrade genome and improved radiotolerance of human cultured cells by tardigrade-unique protein.</title>
        <authorList>
            <person name="Hashimoto T."/>
            <person name="Horikawa D.D."/>
            <person name="Saito Y."/>
            <person name="Kuwahara H."/>
            <person name="Kozuka-Hata H."/>
            <person name="Shin-I T."/>
            <person name="Minakuchi Y."/>
            <person name="Ohishi K."/>
            <person name="Motoyama A."/>
            <person name="Aizu T."/>
            <person name="Enomoto A."/>
            <person name="Kondo K."/>
            <person name="Tanaka S."/>
            <person name="Hara Y."/>
            <person name="Koshikawa S."/>
            <person name="Sagara H."/>
            <person name="Miura T."/>
            <person name="Yokobori S."/>
            <person name="Miyagawa K."/>
            <person name="Suzuki Y."/>
            <person name="Kubo T."/>
            <person name="Oyama M."/>
            <person name="Kohara Y."/>
            <person name="Fujiyama A."/>
            <person name="Arakawa K."/>
            <person name="Katayama T."/>
            <person name="Toyoda A."/>
            <person name="Kunieda T."/>
        </authorList>
    </citation>
    <scope>NUCLEOTIDE SEQUENCE [LARGE SCALE GENOMIC DNA]</scope>
    <source>
        <strain evidence="8 9">YOKOZUNA-1</strain>
    </source>
</reference>
<sequence length="354" mass="39636">MAGQDSLLRKYLVVAAVVTAYWVISISLVFINKYLLSSQDVKLDAPFFVTWFQCVVTVLFLFLIDGFSRLFPRLFAFSPMKIDKKISREVLPLSVVFVLMISMNNLCLQYVGVSFYYIGRSLTTVFNVIMSYLILREYTSVKAIICCIVIIVGFAMGVDQESVTGSLSIPGVVFGVLASLFTSLNAIYTKKVLPSVDQNIWKLTLYNNFNAVFLFLPLMLFNGEFARIPVFPKVLDPYFWGLMMLGGLFGLGIGYVTGLQIQVTSPLTHNISGTAKAAAQTVVAVMWYHEFKTALWWISNAVVLIGSGLYTWVRGREMKEQHERTPGPQYELLPTTARGERSQKDSDSEATSSV</sequence>
<dbReference type="PANTHER" id="PTHR11132">
    <property type="entry name" value="SOLUTE CARRIER FAMILY 35"/>
    <property type="match status" value="1"/>
</dbReference>
<evidence type="ECO:0000313" key="8">
    <source>
        <dbReference type="EMBL" id="GAV03545.1"/>
    </source>
</evidence>
<dbReference type="OrthoDB" id="5547497at2759"/>
<keyword evidence="3 6" id="KW-1133">Transmembrane helix</keyword>
<proteinExistence type="predicted"/>
<evidence type="ECO:0000259" key="7">
    <source>
        <dbReference type="Pfam" id="PF03151"/>
    </source>
</evidence>
<dbReference type="SUPFAM" id="SSF103481">
    <property type="entry name" value="Multidrug resistance efflux transporter EmrE"/>
    <property type="match status" value="1"/>
</dbReference>
<dbReference type="InterPro" id="IPR004853">
    <property type="entry name" value="Sugar_P_trans_dom"/>
</dbReference>
<feature type="transmembrane region" description="Helical" evidence="6">
    <location>
        <begin position="294"/>
        <end position="313"/>
    </location>
</feature>
<accession>A0A1D1VPQ4</accession>
<keyword evidence="9" id="KW-1185">Reference proteome</keyword>
<keyword evidence="2 6" id="KW-0812">Transmembrane</keyword>
<evidence type="ECO:0000256" key="5">
    <source>
        <dbReference type="SAM" id="MobiDB-lite"/>
    </source>
</evidence>
<feature type="transmembrane region" description="Helical" evidence="6">
    <location>
        <begin position="238"/>
        <end position="259"/>
    </location>
</feature>
<feature type="region of interest" description="Disordered" evidence="5">
    <location>
        <begin position="320"/>
        <end position="354"/>
    </location>
</feature>
<feature type="domain" description="Sugar phosphate transporter" evidence="7">
    <location>
        <begin position="13"/>
        <end position="310"/>
    </location>
</feature>
<feature type="transmembrane region" description="Helical" evidence="6">
    <location>
        <begin position="90"/>
        <end position="111"/>
    </location>
</feature>
<evidence type="ECO:0000256" key="4">
    <source>
        <dbReference type="ARBA" id="ARBA00023136"/>
    </source>
</evidence>
<dbReference type="Proteomes" id="UP000186922">
    <property type="component" value="Unassembled WGS sequence"/>
</dbReference>
<comment type="caution">
    <text evidence="8">The sequence shown here is derived from an EMBL/GenBank/DDBJ whole genome shotgun (WGS) entry which is preliminary data.</text>
</comment>
<dbReference type="AlphaFoldDB" id="A0A1D1VPQ4"/>
<dbReference type="STRING" id="947166.A0A1D1VPQ4"/>
<dbReference type="InterPro" id="IPR050186">
    <property type="entry name" value="TPT_transporter"/>
</dbReference>
<dbReference type="InterPro" id="IPR037185">
    <property type="entry name" value="EmrE-like"/>
</dbReference>
<dbReference type="EMBL" id="BDGG01000009">
    <property type="protein sequence ID" value="GAV03545.1"/>
    <property type="molecule type" value="Genomic_DNA"/>
</dbReference>
<dbReference type="GO" id="GO:0016020">
    <property type="term" value="C:membrane"/>
    <property type="evidence" value="ECO:0007669"/>
    <property type="project" value="UniProtKB-SubCell"/>
</dbReference>
<feature type="transmembrane region" description="Helical" evidence="6">
    <location>
        <begin position="48"/>
        <end position="70"/>
    </location>
</feature>
<feature type="transmembrane region" description="Helical" evidence="6">
    <location>
        <begin position="12"/>
        <end position="36"/>
    </location>
</feature>
<comment type="subcellular location">
    <subcellularLocation>
        <location evidence="1">Membrane</location>
        <topology evidence="1">Multi-pass membrane protein</topology>
    </subcellularLocation>
</comment>
<evidence type="ECO:0000256" key="1">
    <source>
        <dbReference type="ARBA" id="ARBA00004141"/>
    </source>
</evidence>
<organism evidence="8 9">
    <name type="scientific">Ramazzottius varieornatus</name>
    <name type="common">Water bear</name>
    <name type="synonym">Tardigrade</name>
    <dbReference type="NCBI Taxonomy" id="947166"/>
    <lineage>
        <taxon>Eukaryota</taxon>
        <taxon>Metazoa</taxon>
        <taxon>Ecdysozoa</taxon>
        <taxon>Tardigrada</taxon>
        <taxon>Eutardigrada</taxon>
        <taxon>Parachela</taxon>
        <taxon>Hypsibioidea</taxon>
        <taxon>Ramazzottiidae</taxon>
        <taxon>Ramazzottius</taxon>
    </lineage>
</organism>
<dbReference type="Pfam" id="PF03151">
    <property type="entry name" value="TPT"/>
    <property type="match status" value="1"/>
</dbReference>
<evidence type="ECO:0000313" key="9">
    <source>
        <dbReference type="Proteomes" id="UP000186922"/>
    </source>
</evidence>
<gene>
    <name evidence="8" type="primary">RvY_13948-1</name>
    <name evidence="8" type="synonym">RvY_13948.1</name>
    <name evidence="8" type="ORF">RvY_13948</name>
</gene>
<keyword evidence="4 6" id="KW-0472">Membrane</keyword>
<protein>
    <recommendedName>
        <fullName evidence="7">Sugar phosphate transporter domain-containing protein</fullName>
    </recommendedName>
</protein>
<feature type="transmembrane region" description="Helical" evidence="6">
    <location>
        <begin position="169"/>
        <end position="188"/>
    </location>
</feature>
<evidence type="ECO:0000256" key="2">
    <source>
        <dbReference type="ARBA" id="ARBA00022692"/>
    </source>
</evidence>